<name>A0A1T0CWX2_9GAMM</name>
<evidence type="ECO:0000259" key="1">
    <source>
        <dbReference type="Pfam" id="PF01755"/>
    </source>
</evidence>
<gene>
    <name evidence="2" type="ORF">B0681_01870</name>
</gene>
<sequence>MKVFIINLAQSTDRLELQKQQFDRLGMAFERLPATSVGDISERFYLDNIKHGQRLIKQTEMACFLSHKSAWEKVVLENQPCAILEDDAVLVYDFKQVLDEITKLNDPDIDLINLEVQPRNKVVASSPSHSILADEYAIYQLLLEKNGTGGYVLFPSGAKKLLAEAKHRLALADAFIFSCPNLNLYQIEPAALLQDVICPAYDVPIEMPPVSLIGAIKNTVPFEPTLAHRMQFKKNRIITQLHLGIRTLIALSKGVKRQIAVDRQKFIHQQED</sequence>
<proteinExistence type="predicted"/>
<dbReference type="InterPro" id="IPR002654">
    <property type="entry name" value="Glyco_trans_25"/>
</dbReference>
<dbReference type="CDD" id="cd06532">
    <property type="entry name" value="Glyco_transf_25"/>
    <property type="match status" value="1"/>
</dbReference>
<dbReference type="RefSeq" id="WP_228143826.1">
    <property type="nucleotide sequence ID" value="NZ_MUYV01000001.1"/>
</dbReference>
<keyword evidence="3" id="KW-1185">Reference proteome</keyword>
<dbReference type="Proteomes" id="UP000190683">
    <property type="component" value="Unassembled WGS sequence"/>
</dbReference>
<reference evidence="2 3" key="1">
    <citation type="submission" date="2017-02" db="EMBL/GenBank/DDBJ databases">
        <title>Draft genome sequence of Moraxella porci CCUG 54912T type strain.</title>
        <authorList>
            <person name="Salva-Serra F."/>
            <person name="Engstrom-Jakobsson H."/>
            <person name="Thorell K."/>
            <person name="Jaen-Luchoro D."/>
            <person name="Gonzales-Siles L."/>
            <person name="Karlsson R."/>
            <person name="Yazdan S."/>
            <person name="Boulund F."/>
            <person name="Johnning A."/>
            <person name="Engstrand L."/>
            <person name="Kristiansson E."/>
            <person name="Moore E."/>
        </authorList>
    </citation>
    <scope>NUCLEOTIDE SEQUENCE [LARGE SCALE GENOMIC DNA]</scope>
    <source>
        <strain evidence="2 3">CCUG 54912</strain>
    </source>
</reference>
<accession>A0A1T0CWX2</accession>
<dbReference type="EMBL" id="MUYV01000001">
    <property type="protein sequence ID" value="OOS26641.1"/>
    <property type="molecule type" value="Genomic_DNA"/>
</dbReference>
<organism evidence="2 3">
    <name type="scientific">Moraxella porci DSM 25326</name>
    <dbReference type="NCBI Taxonomy" id="573983"/>
    <lineage>
        <taxon>Bacteria</taxon>
        <taxon>Pseudomonadati</taxon>
        <taxon>Pseudomonadota</taxon>
        <taxon>Gammaproteobacteria</taxon>
        <taxon>Moraxellales</taxon>
        <taxon>Moraxellaceae</taxon>
        <taxon>Moraxella</taxon>
    </lineage>
</organism>
<dbReference type="STRING" id="573983.B0681_01870"/>
<feature type="domain" description="Glycosyl transferase family 25" evidence="1">
    <location>
        <begin position="2"/>
        <end position="167"/>
    </location>
</feature>
<dbReference type="Pfam" id="PF01755">
    <property type="entry name" value="Glyco_transf_25"/>
    <property type="match status" value="1"/>
</dbReference>
<comment type="caution">
    <text evidence="2">The sequence shown here is derived from an EMBL/GenBank/DDBJ whole genome shotgun (WGS) entry which is preliminary data.</text>
</comment>
<protein>
    <recommendedName>
        <fullName evidence="1">Glycosyl transferase family 25 domain-containing protein</fullName>
    </recommendedName>
</protein>
<evidence type="ECO:0000313" key="3">
    <source>
        <dbReference type="Proteomes" id="UP000190683"/>
    </source>
</evidence>
<evidence type="ECO:0000313" key="2">
    <source>
        <dbReference type="EMBL" id="OOS26641.1"/>
    </source>
</evidence>
<dbReference type="AlphaFoldDB" id="A0A1T0CWX2"/>